<accession>A0A7W7NPI2</accession>
<keyword evidence="5 12" id="KW-0378">Hydrolase</keyword>
<feature type="signal peptide" evidence="9">
    <location>
        <begin position="1"/>
        <end position="25"/>
    </location>
</feature>
<evidence type="ECO:0000313" key="12">
    <source>
        <dbReference type="EMBL" id="MBB4837140.1"/>
    </source>
</evidence>
<proteinExistence type="inferred from homology"/>
<dbReference type="GO" id="GO:0046872">
    <property type="term" value="F:metal ion binding"/>
    <property type="evidence" value="ECO:0007669"/>
    <property type="project" value="UniProtKB-KW"/>
</dbReference>
<dbReference type="GO" id="GO:0004222">
    <property type="term" value="F:metalloendopeptidase activity"/>
    <property type="evidence" value="ECO:0007669"/>
    <property type="project" value="InterPro"/>
</dbReference>
<comment type="cofactor">
    <cofactor evidence="1">
        <name>Zn(2+)</name>
        <dbReference type="ChEBI" id="CHEBI:29105"/>
    </cofactor>
</comment>
<evidence type="ECO:0000259" key="11">
    <source>
        <dbReference type="Pfam" id="PF05193"/>
    </source>
</evidence>
<feature type="domain" description="Peptidase M16 C-terminal" evidence="11">
    <location>
        <begin position="237"/>
        <end position="414"/>
    </location>
</feature>
<comment type="similarity">
    <text evidence="2 8">Belongs to the peptidase M16 family.</text>
</comment>
<evidence type="ECO:0000256" key="6">
    <source>
        <dbReference type="ARBA" id="ARBA00022833"/>
    </source>
</evidence>
<keyword evidence="3 12" id="KW-0645">Protease</keyword>
<evidence type="ECO:0000256" key="8">
    <source>
        <dbReference type="RuleBase" id="RU004447"/>
    </source>
</evidence>
<organism evidence="12 13">
    <name type="scientific">Sphingomonas kyeonggiensis</name>
    <dbReference type="NCBI Taxonomy" id="1268553"/>
    <lineage>
        <taxon>Bacteria</taxon>
        <taxon>Pseudomonadati</taxon>
        <taxon>Pseudomonadota</taxon>
        <taxon>Alphaproteobacteria</taxon>
        <taxon>Sphingomonadales</taxon>
        <taxon>Sphingomonadaceae</taxon>
        <taxon>Sphingomonas</taxon>
    </lineage>
</organism>
<dbReference type="InterPro" id="IPR007863">
    <property type="entry name" value="Peptidase_M16_C"/>
</dbReference>
<dbReference type="InterPro" id="IPR050626">
    <property type="entry name" value="Peptidase_M16"/>
</dbReference>
<evidence type="ECO:0000256" key="9">
    <source>
        <dbReference type="SAM" id="SignalP"/>
    </source>
</evidence>
<evidence type="ECO:0000256" key="1">
    <source>
        <dbReference type="ARBA" id="ARBA00001947"/>
    </source>
</evidence>
<dbReference type="Gene3D" id="3.30.830.10">
    <property type="entry name" value="Metalloenzyme, LuxS/M16 peptidase-like"/>
    <property type="match status" value="4"/>
</dbReference>
<dbReference type="RefSeq" id="WP_184161206.1">
    <property type="nucleotide sequence ID" value="NZ_JACHLN010000001.1"/>
</dbReference>
<evidence type="ECO:0000256" key="4">
    <source>
        <dbReference type="ARBA" id="ARBA00022723"/>
    </source>
</evidence>
<feature type="domain" description="Peptidase M16 C-terminal" evidence="11">
    <location>
        <begin position="714"/>
        <end position="893"/>
    </location>
</feature>
<gene>
    <name evidence="12" type="ORF">HNP52_000191</name>
</gene>
<evidence type="ECO:0000256" key="2">
    <source>
        <dbReference type="ARBA" id="ARBA00007261"/>
    </source>
</evidence>
<feature type="domain" description="Peptidase M16 N-terminal" evidence="10">
    <location>
        <begin position="85"/>
        <end position="221"/>
    </location>
</feature>
<feature type="chain" id="PRO_5030845129" evidence="9">
    <location>
        <begin position="26"/>
        <end position="964"/>
    </location>
</feature>
<dbReference type="PANTHER" id="PTHR43690:SF17">
    <property type="entry name" value="PROTEIN YHJJ"/>
    <property type="match status" value="1"/>
</dbReference>
<dbReference type="InterPro" id="IPR011249">
    <property type="entry name" value="Metalloenz_LuxS/M16"/>
</dbReference>
<dbReference type="Proteomes" id="UP000575241">
    <property type="component" value="Unassembled WGS sequence"/>
</dbReference>
<reference evidence="12 13" key="1">
    <citation type="submission" date="2020-08" db="EMBL/GenBank/DDBJ databases">
        <title>Functional genomics of gut bacteria from endangered species of beetles.</title>
        <authorList>
            <person name="Carlos-Shanley C."/>
        </authorList>
    </citation>
    <scope>NUCLEOTIDE SEQUENCE [LARGE SCALE GENOMIC DNA]</scope>
    <source>
        <strain evidence="12 13">S00224</strain>
    </source>
</reference>
<keyword evidence="6" id="KW-0862">Zinc</keyword>
<evidence type="ECO:0000313" key="13">
    <source>
        <dbReference type="Proteomes" id="UP000575241"/>
    </source>
</evidence>
<dbReference type="PANTHER" id="PTHR43690">
    <property type="entry name" value="NARDILYSIN"/>
    <property type="match status" value="1"/>
</dbReference>
<keyword evidence="9" id="KW-0732">Signal</keyword>
<dbReference type="Pfam" id="PF00675">
    <property type="entry name" value="Peptidase_M16"/>
    <property type="match status" value="1"/>
</dbReference>
<dbReference type="EC" id="3.4.24.-" evidence="12"/>
<dbReference type="AlphaFoldDB" id="A0A7W7NPI2"/>
<name>A0A7W7NPI2_9SPHN</name>
<evidence type="ECO:0000256" key="5">
    <source>
        <dbReference type="ARBA" id="ARBA00022801"/>
    </source>
</evidence>
<dbReference type="GO" id="GO:0006508">
    <property type="term" value="P:proteolysis"/>
    <property type="evidence" value="ECO:0007669"/>
    <property type="project" value="UniProtKB-KW"/>
</dbReference>
<keyword evidence="4" id="KW-0479">Metal-binding</keyword>
<protein>
    <submittedName>
        <fullName evidence="12">Zinc protease</fullName>
        <ecNumber evidence="12">3.4.24.-</ecNumber>
    </submittedName>
</protein>
<keyword evidence="7" id="KW-0482">Metalloprotease</keyword>
<dbReference type="EMBL" id="JACHLN010000001">
    <property type="protein sequence ID" value="MBB4837140.1"/>
    <property type="molecule type" value="Genomic_DNA"/>
</dbReference>
<dbReference type="InterPro" id="IPR001431">
    <property type="entry name" value="Pept_M16_Zn_BS"/>
</dbReference>
<sequence>MHSFLRAPLALLALASLAPVLPAQAQQNTNPPGVPDTKTVGRPVQTAKDPWLYEKSDLVHDDAWKFGRLSNGVRYAVRKNGVPPGQVSVRVRMDVGSLMEQDSERGFAHLLEHLSFRGSVHVPDGESKRIWQRLGVTFGSDSNASTTFTATTYKLDLPMATPAGLDESFKILAGMMSGPEITQPILNSERPVVLAEQREQPGPQVRLRDAMLDLMFAGQPLAQRDPIGTVETLNGATPASVQAFHDRWYRPERATIIAIGDVDPALLEQMIVKHFSDWKGTGPAVPSPDFGKPVAGKPVSASIVEPALPVLTTITIVRPWTVDGDTVIFNQKRMIDLVAIRIINRRLETRARSGGTYIAAGADLSDLARSANITTVQVLPVGDDWEAALRDVRAVIADAQATPPTQAEIDREVAEIASSMQQRINTAPVDAGAKLADDLAEAVDINETVTTPEFSYAIFKGAVDGKMFTPATVLASSKTVFQGTATRAIVNLHAPDPAITTKVASALEANVAGAGKRKVLGNVSFAALPKLGLPGKVASREQILPGTGIEKLAFANGVTLLMRQDPSETGKVYVNVRFGGGLSSLPNKGATPAWAGEPALVASGVGKYGQEELDYLTGNRQIGADFDIDDDAFTLRAQTTKDDLSDQLKLLATKLSAPAWDPNPVNRAKAGILSGYAGLSASPDAVMSRDLERLLHNGDPRWGVPSKAVIEATTPASFRKFWEPLLATGPIEVEVFGDMDAEATVKAVAATFGALKPRVASMAPPVPFEFPAHVATPVTLTHTGQPNQAAAVIAWPTGGGTANGGITESRKLEVLAAIFRDRLLDQLRSQAGVSYSPQVASQWPLGLSTGGKIMALGMVPPDKVDFFFELSRKIAADLVAKPVDADELNRALTPLKQQILRMSSGNMFWMRLVEGGTYDPARIAAVETLAQDYSRVSPADVQGLAMKYLRPDKDWTVKVVPETK</sequence>
<dbReference type="PROSITE" id="PS00143">
    <property type="entry name" value="INSULINASE"/>
    <property type="match status" value="1"/>
</dbReference>
<evidence type="ECO:0000256" key="7">
    <source>
        <dbReference type="ARBA" id="ARBA00023049"/>
    </source>
</evidence>
<dbReference type="Pfam" id="PF05193">
    <property type="entry name" value="Peptidase_M16_C"/>
    <property type="match status" value="2"/>
</dbReference>
<dbReference type="SUPFAM" id="SSF63411">
    <property type="entry name" value="LuxS/MPP-like metallohydrolase"/>
    <property type="match status" value="3"/>
</dbReference>
<keyword evidence="13" id="KW-1185">Reference proteome</keyword>
<comment type="caution">
    <text evidence="12">The sequence shown here is derived from an EMBL/GenBank/DDBJ whole genome shotgun (WGS) entry which is preliminary data.</text>
</comment>
<dbReference type="InterPro" id="IPR011765">
    <property type="entry name" value="Pept_M16_N"/>
</dbReference>
<evidence type="ECO:0000256" key="3">
    <source>
        <dbReference type="ARBA" id="ARBA00022670"/>
    </source>
</evidence>
<evidence type="ECO:0000259" key="10">
    <source>
        <dbReference type="Pfam" id="PF00675"/>
    </source>
</evidence>